<organism evidence="2 3">
    <name type="scientific">Hymenobacter guriensis</name>
    <dbReference type="NCBI Taxonomy" id="2793065"/>
    <lineage>
        <taxon>Bacteria</taxon>
        <taxon>Pseudomonadati</taxon>
        <taxon>Bacteroidota</taxon>
        <taxon>Cytophagia</taxon>
        <taxon>Cytophagales</taxon>
        <taxon>Hymenobacteraceae</taxon>
        <taxon>Hymenobacter</taxon>
    </lineage>
</organism>
<keyword evidence="1" id="KW-1133">Transmembrane helix</keyword>
<dbReference type="RefSeq" id="WP_196956225.1">
    <property type="nucleotide sequence ID" value="NZ_JADWYK010000011.1"/>
</dbReference>
<keyword evidence="1" id="KW-0472">Membrane</keyword>
<name>A0ABS0L508_9BACT</name>
<evidence type="ECO:0000256" key="1">
    <source>
        <dbReference type="SAM" id="Phobius"/>
    </source>
</evidence>
<comment type="caution">
    <text evidence="2">The sequence shown here is derived from an EMBL/GenBank/DDBJ whole genome shotgun (WGS) entry which is preliminary data.</text>
</comment>
<evidence type="ECO:0000313" key="2">
    <source>
        <dbReference type="EMBL" id="MBG8555202.1"/>
    </source>
</evidence>
<feature type="transmembrane region" description="Helical" evidence="1">
    <location>
        <begin position="95"/>
        <end position="112"/>
    </location>
</feature>
<keyword evidence="1" id="KW-0812">Transmembrane</keyword>
<dbReference type="EMBL" id="JADWYK010000011">
    <property type="protein sequence ID" value="MBG8555202.1"/>
    <property type="molecule type" value="Genomic_DNA"/>
</dbReference>
<sequence>MQQPISRRQHVIADYTFVASAASAPSAAGFAQDATPTTLSYVLSGTALASSLLTRAEWGALRVMPYKMHLALDAVSSLTALSAPWVFGFARNTRARNAFLAMGVFGLIATVLSRPEEMPKYR</sequence>
<dbReference type="Proteomes" id="UP000601099">
    <property type="component" value="Unassembled WGS sequence"/>
</dbReference>
<proteinExistence type="predicted"/>
<evidence type="ECO:0000313" key="3">
    <source>
        <dbReference type="Proteomes" id="UP000601099"/>
    </source>
</evidence>
<accession>A0ABS0L508</accession>
<protein>
    <submittedName>
        <fullName evidence="2">Uncharacterized protein</fullName>
    </submittedName>
</protein>
<gene>
    <name evidence="2" type="ORF">I5L79_16750</name>
</gene>
<keyword evidence="3" id="KW-1185">Reference proteome</keyword>
<reference evidence="2 3" key="1">
    <citation type="submission" date="2020-11" db="EMBL/GenBank/DDBJ databases">
        <title>Hymenobacter sp.</title>
        <authorList>
            <person name="Kim M.K."/>
        </authorList>
    </citation>
    <scope>NUCLEOTIDE SEQUENCE [LARGE SCALE GENOMIC DNA]</scope>
    <source>
        <strain evidence="2 3">BT594</strain>
    </source>
</reference>